<reference evidence="2" key="1">
    <citation type="submission" date="2013-05" db="EMBL/GenBank/DDBJ databases">
        <authorList>
            <person name="Yim A.K.Y."/>
            <person name="Chan T.F."/>
            <person name="Ji K.M."/>
            <person name="Liu X.Y."/>
            <person name="Zhou J.W."/>
            <person name="Li R.Q."/>
            <person name="Yang K.Y."/>
            <person name="Li J."/>
            <person name="Li M."/>
            <person name="Law P.T.W."/>
            <person name="Wu Y.L."/>
            <person name="Cai Z.L."/>
            <person name="Qin H."/>
            <person name="Bao Y."/>
            <person name="Leung R.K.K."/>
            <person name="Ng P.K.S."/>
            <person name="Zou J."/>
            <person name="Zhong X.J."/>
            <person name="Ran P.X."/>
            <person name="Zhong N.S."/>
            <person name="Liu Z.G."/>
            <person name="Tsui S.K.W."/>
        </authorList>
    </citation>
    <scope>NUCLEOTIDE SEQUENCE</scope>
    <source>
        <strain evidence="2">Derf</strain>
        <tissue evidence="2">Whole organism</tissue>
    </source>
</reference>
<dbReference type="AlphaFoldDB" id="A0A922HLH1"/>
<feature type="region of interest" description="Disordered" evidence="1">
    <location>
        <begin position="39"/>
        <end position="59"/>
    </location>
</feature>
<comment type="caution">
    <text evidence="2">The sequence shown here is derived from an EMBL/GenBank/DDBJ whole genome shotgun (WGS) entry which is preliminary data.</text>
</comment>
<name>A0A922HLH1_DERFA</name>
<feature type="region of interest" description="Disordered" evidence="1">
    <location>
        <begin position="1"/>
        <end position="23"/>
    </location>
</feature>
<feature type="compositionally biased region" description="Pro residues" evidence="1">
    <location>
        <begin position="42"/>
        <end position="52"/>
    </location>
</feature>
<proteinExistence type="predicted"/>
<accession>A0A922HLH1</accession>
<protein>
    <submittedName>
        <fullName evidence="2">Uncharacterized protein</fullName>
    </submittedName>
</protein>
<evidence type="ECO:0000313" key="3">
    <source>
        <dbReference type="Proteomes" id="UP000790347"/>
    </source>
</evidence>
<dbReference type="EMBL" id="ASGP02000007">
    <property type="protein sequence ID" value="KAH9497157.1"/>
    <property type="molecule type" value="Genomic_DNA"/>
</dbReference>
<gene>
    <name evidence="2" type="ORF">DERF_013161</name>
</gene>
<evidence type="ECO:0000313" key="2">
    <source>
        <dbReference type="EMBL" id="KAH9497157.1"/>
    </source>
</evidence>
<dbReference type="Proteomes" id="UP000790347">
    <property type="component" value="Unassembled WGS sequence"/>
</dbReference>
<organism evidence="2 3">
    <name type="scientific">Dermatophagoides farinae</name>
    <name type="common">American house dust mite</name>
    <dbReference type="NCBI Taxonomy" id="6954"/>
    <lineage>
        <taxon>Eukaryota</taxon>
        <taxon>Metazoa</taxon>
        <taxon>Ecdysozoa</taxon>
        <taxon>Arthropoda</taxon>
        <taxon>Chelicerata</taxon>
        <taxon>Arachnida</taxon>
        <taxon>Acari</taxon>
        <taxon>Acariformes</taxon>
        <taxon>Sarcoptiformes</taxon>
        <taxon>Astigmata</taxon>
        <taxon>Psoroptidia</taxon>
        <taxon>Analgoidea</taxon>
        <taxon>Pyroglyphidae</taxon>
        <taxon>Dermatophagoidinae</taxon>
        <taxon>Dermatophagoides</taxon>
    </lineage>
</organism>
<evidence type="ECO:0000256" key="1">
    <source>
        <dbReference type="SAM" id="MobiDB-lite"/>
    </source>
</evidence>
<keyword evidence="3" id="KW-1185">Reference proteome</keyword>
<reference evidence="2" key="2">
    <citation type="journal article" date="2022" name="Res Sq">
        <title>Comparative Genomics Reveals Insights into the Divergent Evolution of Astigmatic Mites and Household Pest Adaptations.</title>
        <authorList>
            <person name="Xiong Q."/>
            <person name="Wan A.T.-Y."/>
            <person name="Liu X.-Y."/>
            <person name="Fung C.S.-H."/>
            <person name="Xiao X."/>
            <person name="Malainual N."/>
            <person name="Hou J."/>
            <person name="Wang L."/>
            <person name="Wang M."/>
            <person name="Yang K."/>
            <person name="Cui Y."/>
            <person name="Leung E."/>
            <person name="Nong W."/>
            <person name="Shin S.-K."/>
            <person name="Au S."/>
            <person name="Jeong K.Y."/>
            <person name="Chew F.T."/>
            <person name="Hui J."/>
            <person name="Leung T.F."/>
            <person name="Tungtrongchitr A."/>
            <person name="Zhong N."/>
            <person name="Liu Z."/>
            <person name="Tsui S."/>
        </authorList>
    </citation>
    <scope>NUCLEOTIDE SEQUENCE</scope>
    <source>
        <strain evidence="2">Derf</strain>
        <tissue evidence="2">Whole organism</tissue>
    </source>
</reference>
<sequence length="59" mass="6650">MDQDLDIQNDGPLHIHANNTPNNNYQPCSAIIFSYIYQPSPSQSPSPPPPLPNNQWSFK</sequence>